<feature type="signal peptide" evidence="1">
    <location>
        <begin position="1"/>
        <end position="27"/>
    </location>
</feature>
<comment type="caution">
    <text evidence="3">The sequence shown here is derived from an EMBL/GenBank/DDBJ whole genome shotgun (WGS) entry which is preliminary data.</text>
</comment>
<organism evidence="3 4">
    <name type="scientific">Veillonella seminalis</name>
    <dbReference type="NCBI Taxonomy" id="1502943"/>
    <lineage>
        <taxon>Bacteria</taxon>
        <taxon>Bacillati</taxon>
        <taxon>Bacillota</taxon>
        <taxon>Negativicutes</taxon>
        <taxon>Veillonellales</taxon>
        <taxon>Veillonellaceae</taxon>
        <taxon>Veillonella</taxon>
    </lineage>
</organism>
<feature type="domain" description="AMIN" evidence="2">
    <location>
        <begin position="99"/>
        <end position="162"/>
    </location>
</feature>
<gene>
    <name evidence="3" type="ORF">F8R14_08580</name>
</gene>
<feature type="chain" id="PRO_5032677874" evidence="1">
    <location>
        <begin position="28"/>
        <end position="465"/>
    </location>
</feature>
<dbReference type="RefSeq" id="WP_127007948.1">
    <property type="nucleotide sequence ID" value="NZ_CAUBPY010000004.1"/>
</dbReference>
<dbReference type="Gene3D" id="2.60.40.3500">
    <property type="match status" value="1"/>
</dbReference>
<dbReference type="Proteomes" id="UP000434554">
    <property type="component" value="Unassembled WGS sequence"/>
</dbReference>
<keyword evidence="1" id="KW-0732">Signal</keyword>
<proteinExistence type="predicted"/>
<dbReference type="AlphaFoldDB" id="A0A833FI42"/>
<accession>A0A833FI42</accession>
<name>A0A833FI42_9FIRM</name>
<evidence type="ECO:0000256" key="1">
    <source>
        <dbReference type="SAM" id="SignalP"/>
    </source>
</evidence>
<dbReference type="EMBL" id="WBKH01000009">
    <property type="protein sequence ID" value="KAB1477345.1"/>
    <property type="molecule type" value="Genomic_DNA"/>
</dbReference>
<reference evidence="3 4" key="1">
    <citation type="submission" date="2019-09" db="EMBL/GenBank/DDBJ databases">
        <title>Draft genome sequence of 3 type strains from the CCUG.</title>
        <authorList>
            <person name="Pineiro-Iglesias B."/>
            <person name="Tunovic T."/>
            <person name="Unosson C."/>
            <person name="Inganas E."/>
            <person name="Ohlen M."/>
            <person name="Cardew S."/>
            <person name="Jensie-Markopoulos S."/>
            <person name="Salva-Serra F."/>
            <person name="Jaen-Luchoro D."/>
            <person name="Karlsson R."/>
            <person name="Svensson-Stadler L."/>
            <person name="Chun J."/>
            <person name="Moore E."/>
        </authorList>
    </citation>
    <scope>NUCLEOTIDE SEQUENCE [LARGE SCALE GENOMIC DNA]</scope>
    <source>
        <strain evidence="3 4">CCUG 65427</strain>
    </source>
</reference>
<evidence type="ECO:0000259" key="2">
    <source>
        <dbReference type="Pfam" id="PF11741"/>
    </source>
</evidence>
<dbReference type="GeneID" id="83055269"/>
<sequence>MKACKKKLSSALMVGIMSWLIGGITEASDLTAVRATNEAGHTRLVLDMQGLPNGWSSIYNEKAQQVKIHFTGTSNRTSGPVQYNNRNSGVLQGVGLADAGDGLDVAINVNQPVRYHMFTLQNPDRVVLDLFNNYEQRTTTPLKDGVVYTKWDTSTNTGRVKVDALTVSPTEPAEIKADGDTASTLADVTPSGAVSVGLVNAADVSAGLGGEGLAEGTVQLASGDKIPAVPGYQISPVGVLRYIPNQGYTLGVETPKLQLTEGDKTFNISGINRTRGANELIAYNSAYGKSTGTNVYGTEVTLRRNVVVAKGNNDSPLANADIVLSAHGTMVPVLDALRVGDVVNLQIVPAIVKISAAGTTLAQSKNIVLANGVVTAGNSENYRGHTLLGVRPDGTLIVLLASGNYRAASGITLAQGGRMLAQFGATTGIDVGYNRDNDLYANGTYLHRDVTTVGPARYGEIIIFP</sequence>
<evidence type="ECO:0000313" key="3">
    <source>
        <dbReference type="EMBL" id="KAB1477345.1"/>
    </source>
</evidence>
<dbReference type="InterPro" id="IPR021731">
    <property type="entry name" value="AMIN_dom"/>
</dbReference>
<evidence type="ECO:0000313" key="4">
    <source>
        <dbReference type="Proteomes" id="UP000434554"/>
    </source>
</evidence>
<protein>
    <submittedName>
        <fullName evidence="3">AMIN domain-containing protein</fullName>
    </submittedName>
</protein>
<dbReference type="Pfam" id="PF11741">
    <property type="entry name" value="AMIN"/>
    <property type="match status" value="1"/>
</dbReference>